<feature type="compositionally biased region" description="Gly residues" evidence="1">
    <location>
        <begin position="330"/>
        <end position="339"/>
    </location>
</feature>
<protein>
    <recommendedName>
        <fullName evidence="4">BTB domain-containing protein</fullName>
    </recommendedName>
</protein>
<dbReference type="InParanoid" id="A0A2K3D928"/>
<dbReference type="InterPro" id="IPR011333">
    <property type="entry name" value="SKP1/BTB/POZ_sf"/>
</dbReference>
<dbReference type="AlphaFoldDB" id="A0A2K3D928"/>
<dbReference type="RefSeq" id="XP_042919841.1">
    <property type="nucleotide sequence ID" value="XM_043066444.1"/>
</dbReference>
<feature type="compositionally biased region" description="Low complexity" evidence="1">
    <location>
        <begin position="670"/>
        <end position="681"/>
    </location>
</feature>
<dbReference type="CDD" id="cd18186">
    <property type="entry name" value="BTB_POZ_ZBTB_KLHL-like"/>
    <property type="match status" value="1"/>
</dbReference>
<dbReference type="GeneID" id="5728296"/>
<feature type="region of interest" description="Disordered" evidence="1">
    <location>
        <begin position="608"/>
        <end position="681"/>
    </location>
</feature>
<feature type="region of interest" description="Disordered" evidence="1">
    <location>
        <begin position="1120"/>
        <end position="1151"/>
    </location>
</feature>
<feature type="region of interest" description="Disordered" evidence="1">
    <location>
        <begin position="283"/>
        <end position="342"/>
    </location>
</feature>
<accession>A0A2K3D928</accession>
<gene>
    <name evidence="2" type="ORF">CHLRE_10g419850v5</name>
</gene>
<dbReference type="KEGG" id="cre:CHLRE_10g419850v5"/>
<dbReference type="OrthoDB" id="546733at2759"/>
<keyword evidence="3" id="KW-1185">Reference proteome</keyword>
<name>A0A2K3D928_CHLRE</name>
<feature type="compositionally biased region" description="Low complexity" evidence="1">
    <location>
        <begin position="461"/>
        <end position="477"/>
    </location>
</feature>
<dbReference type="Proteomes" id="UP000006906">
    <property type="component" value="Chromosome 10"/>
</dbReference>
<proteinExistence type="predicted"/>
<dbReference type="EMBL" id="CM008971">
    <property type="protein sequence ID" value="PNW77041.1"/>
    <property type="molecule type" value="Genomic_DNA"/>
</dbReference>
<dbReference type="OMA" id="RASLRIC"/>
<feature type="compositionally biased region" description="Gly residues" evidence="1">
    <location>
        <begin position="617"/>
        <end position="642"/>
    </location>
</feature>
<feature type="region of interest" description="Disordered" evidence="1">
    <location>
        <begin position="461"/>
        <end position="486"/>
    </location>
</feature>
<feature type="region of interest" description="Disordered" evidence="1">
    <location>
        <begin position="1"/>
        <end position="51"/>
    </location>
</feature>
<reference evidence="2 3" key="1">
    <citation type="journal article" date="2007" name="Science">
        <title>The Chlamydomonas genome reveals the evolution of key animal and plant functions.</title>
        <authorList>
            <person name="Merchant S.S."/>
            <person name="Prochnik S.E."/>
            <person name="Vallon O."/>
            <person name="Harris E.H."/>
            <person name="Karpowicz S.J."/>
            <person name="Witman G.B."/>
            <person name="Terry A."/>
            <person name="Salamov A."/>
            <person name="Fritz-Laylin L.K."/>
            <person name="Marechal-Drouard L."/>
            <person name="Marshall W.F."/>
            <person name="Qu L.H."/>
            <person name="Nelson D.R."/>
            <person name="Sanderfoot A.A."/>
            <person name="Spalding M.H."/>
            <person name="Kapitonov V.V."/>
            <person name="Ren Q."/>
            <person name="Ferris P."/>
            <person name="Lindquist E."/>
            <person name="Shapiro H."/>
            <person name="Lucas S.M."/>
            <person name="Grimwood J."/>
            <person name="Schmutz J."/>
            <person name="Cardol P."/>
            <person name="Cerutti H."/>
            <person name="Chanfreau G."/>
            <person name="Chen C.L."/>
            <person name="Cognat V."/>
            <person name="Croft M.T."/>
            <person name="Dent R."/>
            <person name="Dutcher S."/>
            <person name="Fernandez E."/>
            <person name="Fukuzawa H."/>
            <person name="Gonzalez-Ballester D."/>
            <person name="Gonzalez-Halphen D."/>
            <person name="Hallmann A."/>
            <person name="Hanikenne M."/>
            <person name="Hippler M."/>
            <person name="Inwood W."/>
            <person name="Jabbari K."/>
            <person name="Kalanon M."/>
            <person name="Kuras R."/>
            <person name="Lefebvre P.A."/>
            <person name="Lemaire S.D."/>
            <person name="Lobanov A.V."/>
            <person name="Lohr M."/>
            <person name="Manuell A."/>
            <person name="Meier I."/>
            <person name="Mets L."/>
            <person name="Mittag M."/>
            <person name="Mittelmeier T."/>
            <person name="Moroney J.V."/>
            <person name="Moseley J."/>
            <person name="Napoli C."/>
            <person name="Nedelcu A.M."/>
            <person name="Niyogi K."/>
            <person name="Novoselov S.V."/>
            <person name="Paulsen I.T."/>
            <person name="Pazour G."/>
            <person name="Purton S."/>
            <person name="Ral J.P."/>
            <person name="Riano-Pachon D.M."/>
            <person name="Riekhof W."/>
            <person name="Rymarquis L."/>
            <person name="Schroda M."/>
            <person name="Stern D."/>
            <person name="Umen J."/>
            <person name="Willows R."/>
            <person name="Wilson N."/>
            <person name="Zimmer S.L."/>
            <person name="Allmer J."/>
            <person name="Balk J."/>
            <person name="Bisova K."/>
            <person name="Chen C.J."/>
            <person name="Elias M."/>
            <person name="Gendler K."/>
            <person name="Hauser C."/>
            <person name="Lamb M.R."/>
            <person name="Ledford H."/>
            <person name="Long J.C."/>
            <person name="Minagawa J."/>
            <person name="Page M.D."/>
            <person name="Pan J."/>
            <person name="Pootakham W."/>
            <person name="Roje S."/>
            <person name="Rose A."/>
            <person name="Stahlberg E."/>
            <person name="Terauchi A.M."/>
            <person name="Yang P."/>
            <person name="Ball S."/>
            <person name="Bowler C."/>
            <person name="Dieckmann C.L."/>
            <person name="Gladyshev V.N."/>
            <person name="Green P."/>
            <person name="Jorgensen R."/>
            <person name="Mayfield S."/>
            <person name="Mueller-Roeber B."/>
            <person name="Rajamani S."/>
            <person name="Sayre R.T."/>
            <person name="Brokstein P."/>
            <person name="Dubchak I."/>
            <person name="Goodstein D."/>
            <person name="Hornick L."/>
            <person name="Huang Y.W."/>
            <person name="Jhaveri J."/>
            <person name="Luo Y."/>
            <person name="Martinez D."/>
            <person name="Ngau W.C."/>
            <person name="Otillar B."/>
            <person name="Poliakov A."/>
            <person name="Porter A."/>
            <person name="Szajkowski L."/>
            <person name="Werner G."/>
            <person name="Zhou K."/>
            <person name="Grigoriev I.V."/>
            <person name="Rokhsar D.S."/>
            <person name="Grossman A.R."/>
        </authorList>
    </citation>
    <scope>NUCLEOTIDE SEQUENCE [LARGE SCALE GENOMIC DNA]</scope>
    <source>
        <strain evidence="3">CC-503</strain>
    </source>
</reference>
<feature type="region of interest" description="Disordered" evidence="1">
    <location>
        <begin position="887"/>
        <end position="935"/>
    </location>
</feature>
<evidence type="ECO:0000313" key="3">
    <source>
        <dbReference type="Proteomes" id="UP000006906"/>
    </source>
</evidence>
<dbReference type="Gramene" id="PNW77041">
    <property type="protein sequence ID" value="PNW77041"/>
    <property type="gene ID" value="CHLRE_10g419850v5"/>
</dbReference>
<evidence type="ECO:0008006" key="4">
    <source>
        <dbReference type="Google" id="ProtNLM"/>
    </source>
</evidence>
<dbReference type="Gene3D" id="3.30.710.10">
    <property type="entry name" value="Potassium Channel Kv1.1, Chain A"/>
    <property type="match status" value="1"/>
</dbReference>
<dbReference type="ExpressionAtlas" id="A0A2K3D928">
    <property type="expression patterns" value="baseline and differential"/>
</dbReference>
<sequence>MDKLFLSGLLGRRKEPPPLTIDSSAAGGRASPSPGPSPASQQQFGAGTGGGSGSTAMLYSSSAAAAIAGSGGGSATTGSILSALYGGRPPEQLLLDAASCDLVLLVADEVSVTRAVPVHKEVLRARNPGGYFSRLLADPGSFPEYGEGGSAPASGGAVITGHLIGKPIIRRTQWAWPMASALLGFMYRDVCEVTWGQLPAVRLAAEEIGLRGLVEAVDYLLDPQHLLPWTAADLRAAAAALRRHQLVEAADRYMAACRAAGVDESTRLANFVYHARQARPKFSSAVPASPSGTGHHSPAGSSLPAISGASPISTTSGAPPDEDAAWGSRFAGGGGGSGASGQQRFRDARLGLDLIDGVLRSVALDSRVLRDLLLPGRRKDYVLLAGAAANSGAALGSAMGLGGGAAGGGGGPPGVGGMGHGRARRLSSLMVGSGSNLAPAYGVGSPAGALVSPPGGALRASSPFGGYGSGAASPSPGQGRPQTPSRASLELPLLGSRIRTMMAMSPTVAAGGGGGPPGGSMENGGVGLSPTPITGTAGHPYGGDHDRLDPWDALELMVMVPAARMTAALATMVERQLDAHAPQPLLGPAAAAAAAKKAQEEAANRGFNPFSRLTGVPGHGWGRDGSGGAGSPVSGGGGGGGMNVALSSSLFVPTSSTAPPSPNPGMLHRAGSGSTHLHGSSSASTLASAAAATASSHYAGLPTSLHAQLQQPLLQQPALHQLPPASSLGQQDQLSLALALDMGVGSGGAGGADPAAAAAAAAAARLLSSVLTTLGAMEQAHFTVRLDATTVSQAVAFERRRASVDISANQLNGLAGIGGGGGHGAGGGSGAGGSKGVMGPASPREYFIPLPEHPCGAITITLPLGLVLVDSAVMDAISCGAGAGGLHSAGGGGGGGEDDNDGGSRRSSLDMRPGARQSIERNPSNGRSHYAQGSAADKASEAGSVYCGGGGGAGSVHGGSVYGGGGGPGGGTSSARVAALMPHLLGSAAALSQLISAVSLVTQVLRVAGEQHGVFATPPMRASLRISNPSASMLSVLCQTNTYFAVEPHHNTLYVRKPPADIMRLLQALHSTLPMKSRGSNTSMAPSTTFTGGGGAPGTPHLGVDMGVSVVAARGGSTVAGHGLSSSYSPSGMRARSSIDHGPGGMRPGTPSNPLPLAAAMNASGSSPGGAWVAGAPRRGSVDLGRHSTGGPFVVGPGGGNVGGGGGGSSYTSGTPYGQLERLFPGWHMHIVELAPPGVMVDEF</sequence>
<evidence type="ECO:0000256" key="1">
    <source>
        <dbReference type="SAM" id="MobiDB-lite"/>
    </source>
</evidence>
<organism evidence="2 3">
    <name type="scientific">Chlamydomonas reinhardtii</name>
    <name type="common">Chlamydomonas smithii</name>
    <dbReference type="NCBI Taxonomy" id="3055"/>
    <lineage>
        <taxon>Eukaryota</taxon>
        <taxon>Viridiplantae</taxon>
        <taxon>Chlorophyta</taxon>
        <taxon>core chlorophytes</taxon>
        <taxon>Chlorophyceae</taxon>
        <taxon>CS clade</taxon>
        <taxon>Chlamydomonadales</taxon>
        <taxon>Chlamydomonadaceae</taxon>
        <taxon>Chlamydomonas</taxon>
    </lineage>
</organism>
<evidence type="ECO:0000313" key="2">
    <source>
        <dbReference type="EMBL" id="PNW77041.1"/>
    </source>
</evidence>
<dbReference type="SUPFAM" id="SSF54695">
    <property type="entry name" value="POZ domain"/>
    <property type="match status" value="1"/>
</dbReference>
<feature type="compositionally biased region" description="Low complexity" evidence="1">
    <location>
        <begin position="23"/>
        <end position="45"/>
    </location>
</feature>